<evidence type="ECO:0000313" key="1">
    <source>
        <dbReference type="EMBL" id="KZX11905.1"/>
    </source>
</evidence>
<dbReference type="PATRIC" id="fig|55758.3.peg.1477"/>
<dbReference type="EMBL" id="LWMT01000240">
    <property type="protein sequence ID" value="KZX11905.1"/>
    <property type="molecule type" value="Genomic_DNA"/>
</dbReference>
<keyword evidence="2" id="KW-1185">Reference proteome</keyword>
<dbReference type="InterPro" id="IPR014825">
    <property type="entry name" value="DNA_alkylation"/>
</dbReference>
<sequence>MTLNKLNLDFTQFENSHEIDKIIKTFEKLADPEQVDGMARFGINPKNTYAIRMPVIKKIAKDYKNNHSLALDLWKIDTRETRILASLVDVPKEVTSNQMDNWAEEFDYWEICDQCCINLFRKTEFAYEKIQTWSESEKEFVKRAAFALIATLAVHDKNQKDEAFIELLDLVEKHSNDNRKLVKKAVNWALRQIGKKNMKLNEIAIEKAKEIDKIDSKAAHWIAKDALRELQNQKIIDRIISKDNKLNK</sequence>
<dbReference type="RefSeq" id="WP_066972861.1">
    <property type="nucleotide sequence ID" value="NZ_LWMT01000240.1"/>
</dbReference>
<dbReference type="AlphaFoldDB" id="A0A162FEL8"/>
<dbReference type="OrthoDB" id="53307at2157"/>
<dbReference type="InterPro" id="IPR016024">
    <property type="entry name" value="ARM-type_fold"/>
</dbReference>
<dbReference type="SUPFAM" id="SSF48371">
    <property type="entry name" value="ARM repeat"/>
    <property type="match status" value="1"/>
</dbReference>
<proteinExistence type="predicted"/>
<dbReference type="Gene3D" id="1.25.10.90">
    <property type="match status" value="1"/>
</dbReference>
<name>A0A162FEL8_9EURY</name>
<protein>
    <submittedName>
        <fullName evidence="1">DNA alkylation repair enzyme</fullName>
    </submittedName>
</protein>
<reference evidence="1 2" key="1">
    <citation type="submission" date="2016-04" db="EMBL/GenBank/DDBJ databases">
        <title>Genome sequence of Methanobrevibacter filiformis DSM 11501.</title>
        <authorList>
            <person name="Poehlein A."/>
            <person name="Seedorf H."/>
            <person name="Daniel R."/>
        </authorList>
    </citation>
    <scope>NUCLEOTIDE SEQUENCE [LARGE SCALE GENOMIC DNA]</scope>
    <source>
        <strain evidence="1 2">DSM 11501</strain>
    </source>
</reference>
<dbReference type="Proteomes" id="UP000077066">
    <property type="component" value="Unassembled WGS sequence"/>
</dbReference>
<dbReference type="PANTHER" id="PTHR41291">
    <property type="entry name" value="DNA ALKYLATION REPAIR PROTEIN"/>
    <property type="match status" value="1"/>
</dbReference>
<accession>A0A162FEL8</accession>
<organism evidence="1 2">
    <name type="scientific">Methanobrevibacter filiformis</name>
    <dbReference type="NCBI Taxonomy" id="55758"/>
    <lineage>
        <taxon>Archaea</taxon>
        <taxon>Methanobacteriati</taxon>
        <taxon>Methanobacteriota</taxon>
        <taxon>Methanomada group</taxon>
        <taxon>Methanobacteria</taxon>
        <taxon>Methanobacteriales</taxon>
        <taxon>Methanobacteriaceae</taxon>
        <taxon>Methanobrevibacter</taxon>
    </lineage>
</organism>
<dbReference type="PANTHER" id="PTHR41291:SF1">
    <property type="entry name" value="DNA ALKYLATION REPAIR PROTEIN"/>
    <property type="match status" value="1"/>
</dbReference>
<gene>
    <name evidence="1" type="ORF">MBFIL_12960</name>
</gene>
<evidence type="ECO:0000313" key="2">
    <source>
        <dbReference type="Proteomes" id="UP000077066"/>
    </source>
</evidence>
<dbReference type="Pfam" id="PF08713">
    <property type="entry name" value="DNA_alkylation"/>
    <property type="match status" value="1"/>
</dbReference>
<comment type="caution">
    <text evidence="1">The sequence shown here is derived from an EMBL/GenBank/DDBJ whole genome shotgun (WGS) entry which is preliminary data.</text>
</comment>
<dbReference type="CDD" id="cd06561">
    <property type="entry name" value="AlkD_like"/>
    <property type="match status" value="1"/>
</dbReference>